<dbReference type="SUPFAM" id="SSF53474">
    <property type="entry name" value="alpha/beta-Hydrolases"/>
    <property type="match status" value="1"/>
</dbReference>
<dbReference type="EMBL" id="BQKC01000001">
    <property type="protein sequence ID" value="GJM55813.1"/>
    <property type="molecule type" value="Genomic_DNA"/>
</dbReference>
<name>A0AAV5B4V6_9ACTN</name>
<dbReference type="InterPro" id="IPR051044">
    <property type="entry name" value="MAG_DAG_Lipase"/>
</dbReference>
<keyword evidence="3" id="KW-1185">Reference proteome</keyword>
<comment type="caution">
    <text evidence="2">The sequence shown here is derived from an EMBL/GenBank/DDBJ whole genome shotgun (WGS) entry which is preliminary data.</text>
</comment>
<dbReference type="Gene3D" id="3.40.50.1820">
    <property type="entry name" value="alpha/beta hydrolase"/>
    <property type="match status" value="1"/>
</dbReference>
<proteinExistence type="predicted"/>
<dbReference type="InterPro" id="IPR022742">
    <property type="entry name" value="Hydrolase_4"/>
</dbReference>
<dbReference type="PANTHER" id="PTHR11614">
    <property type="entry name" value="PHOSPHOLIPASE-RELATED"/>
    <property type="match status" value="1"/>
</dbReference>
<dbReference type="Pfam" id="PF12146">
    <property type="entry name" value="Hydrolase_4"/>
    <property type="match status" value="1"/>
</dbReference>
<evidence type="ECO:0000259" key="1">
    <source>
        <dbReference type="Pfam" id="PF12146"/>
    </source>
</evidence>
<dbReference type="InterPro" id="IPR029058">
    <property type="entry name" value="AB_hydrolase_fold"/>
</dbReference>
<evidence type="ECO:0000313" key="3">
    <source>
        <dbReference type="Proteomes" id="UP001055025"/>
    </source>
</evidence>
<dbReference type="RefSeq" id="WP_135978337.1">
    <property type="nucleotide sequence ID" value="NZ_BQKC01000001.1"/>
</dbReference>
<feature type="domain" description="Serine aminopeptidase S33" evidence="1">
    <location>
        <begin position="27"/>
        <end position="288"/>
    </location>
</feature>
<sequence>MEPRLFTLSSPFDGLGLSCAETVPEGRPKGLVQISHGMEEHKERYYPFMGWLADHGFASVIHDHRGHGASVASSEDLGFFGDETGRAIVGDLLCVQEHFEAAHPGLPLVLFGHSMGSLVVRSLIKDSDDAVDGLVVCGAPGDNPGKDAAMVLVNALSMVKGPRAKSPLVNSLVFGGYGKGLPGEHPLRWLSANERNVRAYDEDDLCGFVFTLNGYKNLLSLVRDVYDIHGWAVSRPDLPILFIAGADDPVTLGEKAWNDAQGFLRDRGYRNVSGKLYPGMRHEILNEEGAQEVFDDVLTFVEEACGV</sequence>
<gene>
    <name evidence="2" type="ORF">ATOP_14680</name>
</gene>
<accession>A0AAV5B4V6</accession>
<reference evidence="2" key="1">
    <citation type="journal article" date="2022" name="Int. J. Syst. Evol. Microbiol.">
        <title>Granulimonas faecalis gen. nov., sp. nov., and Leptogranulimonas caecicola gen. nov., sp. nov., novel lactate-producing Atopobiaceae bacteria isolated from mouse intestines, and an emended description of the family Atopobiaceae.</title>
        <authorList>
            <person name="Morinaga K."/>
            <person name="Kusada H."/>
            <person name="Sakamoto S."/>
            <person name="Murakami T."/>
            <person name="Toyoda A."/>
            <person name="Mori H."/>
            <person name="Meng X.Y."/>
            <person name="Takashino M."/>
            <person name="Murotomi K."/>
            <person name="Tamaki H."/>
        </authorList>
    </citation>
    <scope>NUCLEOTIDE SEQUENCE</scope>
    <source>
        <strain evidence="2">OPF53</strain>
    </source>
</reference>
<keyword evidence="2" id="KW-0378">Hydrolase</keyword>
<evidence type="ECO:0000313" key="2">
    <source>
        <dbReference type="EMBL" id="GJM55813.1"/>
    </source>
</evidence>
<organism evidence="2 3">
    <name type="scientific">Granulimonas faecalis</name>
    <dbReference type="NCBI Taxonomy" id="2894155"/>
    <lineage>
        <taxon>Bacteria</taxon>
        <taxon>Bacillati</taxon>
        <taxon>Actinomycetota</taxon>
        <taxon>Coriobacteriia</taxon>
        <taxon>Coriobacteriales</taxon>
        <taxon>Kribbibacteriaceae</taxon>
        <taxon>Granulimonas</taxon>
    </lineage>
</organism>
<protein>
    <submittedName>
        <fullName evidence="2">Alpha/beta hydrolase</fullName>
    </submittedName>
</protein>
<dbReference type="Proteomes" id="UP001055025">
    <property type="component" value="Unassembled WGS sequence"/>
</dbReference>
<dbReference type="GO" id="GO:0016787">
    <property type="term" value="F:hydrolase activity"/>
    <property type="evidence" value="ECO:0007669"/>
    <property type="project" value="UniProtKB-KW"/>
</dbReference>
<dbReference type="AlphaFoldDB" id="A0AAV5B4V6"/>